<feature type="compositionally biased region" description="Basic residues" evidence="1">
    <location>
        <begin position="51"/>
        <end position="66"/>
    </location>
</feature>
<organism evidence="2 3">
    <name type="scientific">Candidatus Magasanikbacteria bacterium GW2011_GWC2_37_14</name>
    <dbReference type="NCBI Taxonomy" id="1619046"/>
    <lineage>
        <taxon>Bacteria</taxon>
        <taxon>Candidatus Magasanikiibacteriota</taxon>
    </lineage>
</organism>
<name>A0A0G0JJD2_9BACT</name>
<sequence length="144" mass="15631">MVEGASFARKSRARKFRPRTTMGETDDEGIPVPLPHEIVGPDERAPDRSANRRGRLRHSRPPRRAGARGPGPRALPDARWHRHGHDGSDPVQGAHRLPGEALRRAGLLGVERGALNREHGPGHRGRGGGAGLPAQLDDLYRQGA</sequence>
<evidence type="ECO:0000256" key="1">
    <source>
        <dbReference type="SAM" id="MobiDB-lite"/>
    </source>
</evidence>
<comment type="caution">
    <text evidence="2">The sequence shown here is derived from an EMBL/GenBank/DDBJ whole genome shotgun (WGS) entry which is preliminary data.</text>
</comment>
<proteinExistence type="predicted"/>
<evidence type="ECO:0000313" key="3">
    <source>
        <dbReference type="Proteomes" id="UP000034849"/>
    </source>
</evidence>
<dbReference type="AlphaFoldDB" id="A0A0G0JJD2"/>
<feature type="region of interest" description="Disordered" evidence="1">
    <location>
        <begin position="1"/>
        <end position="95"/>
    </location>
</feature>
<accession>A0A0G0JJD2</accession>
<feature type="compositionally biased region" description="Basic and acidic residues" evidence="1">
    <location>
        <begin position="39"/>
        <end position="50"/>
    </location>
</feature>
<gene>
    <name evidence="2" type="ORF">US42_C0001G0022</name>
</gene>
<dbReference type="STRING" id="1619046.US42_C0001G0022"/>
<dbReference type="Proteomes" id="UP000034849">
    <property type="component" value="Unassembled WGS sequence"/>
</dbReference>
<reference evidence="2 3" key="1">
    <citation type="journal article" date="2015" name="Nature">
        <title>rRNA introns, odd ribosomes, and small enigmatic genomes across a large radiation of phyla.</title>
        <authorList>
            <person name="Brown C.T."/>
            <person name="Hug L.A."/>
            <person name="Thomas B.C."/>
            <person name="Sharon I."/>
            <person name="Castelle C.J."/>
            <person name="Singh A."/>
            <person name="Wilkins M.J."/>
            <person name="Williams K.H."/>
            <person name="Banfield J.F."/>
        </authorList>
    </citation>
    <scope>NUCLEOTIDE SEQUENCE [LARGE SCALE GENOMIC DNA]</scope>
</reference>
<dbReference type="EMBL" id="LBSX01000001">
    <property type="protein sequence ID" value="KKQ28171.1"/>
    <property type="molecule type" value="Genomic_DNA"/>
</dbReference>
<feature type="compositionally biased region" description="Basic residues" evidence="1">
    <location>
        <begin position="9"/>
        <end position="18"/>
    </location>
</feature>
<evidence type="ECO:0000313" key="2">
    <source>
        <dbReference type="EMBL" id="KKQ28171.1"/>
    </source>
</evidence>
<protein>
    <submittedName>
        <fullName evidence="2">Uncharacterized protein</fullName>
    </submittedName>
</protein>
<feature type="region of interest" description="Disordered" evidence="1">
    <location>
        <begin position="112"/>
        <end position="144"/>
    </location>
</feature>